<evidence type="ECO:0000256" key="7">
    <source>
        <dbReference type="ARBA" id="ARBA00023134"/>
    </source>
</evidence>
<protein>
    <recommendedName>
        <fullName evidence="8">GTPase Obg</fullName>
        <ecNumber evidence="8">3.6.5.-</ecNumber>
    </recommendedName>
    <alternativeName>
        <fullName evidence="8">GTP-binding protein Obg</fullName>
    </alternativeName>
</protein>
<evidence type="ECO:0000259" key="9">
    <source>
        <dbReference type="PROSITE" id="PS51710"/>
    </source>
</evidence>
<feature type="binding site" evidence="8">
    <location>
        <begin position="298"/>
        <end position="300"/>
    </location>
    <ligand>
        <name>GTP</name>
        <dbReference type="ChEBI" id="CHEBI:37565"/>
    </ligand>
</feature>
<dbReference type="EC" id="3.6.5.-" evidence="8"/>
<dbReference type="PANTHER" id="PTHR11702">
    <property type="entry name" value="DEVELOPMENTALLY REGULATED GTP-BINDING PROTEIN-RELATED"/>
    <property type="match status" value="1"/>
</dbReference>
<evidence type="ECO:0000259" key="10">
    <source>
        <dbReference type="PROSITE" id="PS51883"/>
    </source>
</evidence>
<dbReference type="PIRSF" id="PIRSF002401">
    <property type="entry name" value="GTP_bd_Obg/CgtA"/>
    <property type="match status" value="1"/>
</dbReference>
<evidence type="ECO:0000256" key="2">
    <source>
        <dbReference type="ARBA" id="ARBA00022490"/>
    </source>
</evidence>
<dbReference type="KEGG" id="baj:BCTU_255"/>
<organism evidence="11 12">
    <name type="scientific">Buchnera aphidicola</name>
    <name type="common">Cinara tujafilina</name>
    <dbReference type="NCBI Taxonomy" id="261317"/>
    <lineage>
        <taxon>Bacteria</taxon>
        <taxon>Pseudomonadati</taxon>
        <taxon>Pseudomonadota</taxon>
        <taxon>Gammaproteobacteria</taxon>
        <taxon>Enterobacterales</taxon>
        <taxon>Erwiniaceae</taxon>
        <taxon>Buchnera</taxon>
    </lineage>
</organism>
<dbReference type="Gene3D" id="3.40.50.300">
    <property type="entry name" value="P-loop containing nucleotide triphosphate hydrolases"/>
    <property type="match status" value="1"/>
</dbReference>
<dbReference type="Pfam" id="PF01018">
    <property type="entry name" value="GTP1_OBG"/>
    <property type="match status" value="1"/>
</dbReference>
<evidence type="ECO:0000313" key="11">
    <source>
        <dbReference type="EMBL" id="AEH39835.1"/>
    </source>
</evidence>
<dbReference type="NCBIfam" id="TIGR02729">
    <property type="entry name" value="Obg_CgtA"/>
    <property type="match status" value="1"/>
</dbReference>
<feature type="binding site" evidence="8">
    <location>
        <begin position="213"/>
        <end position="216"/>
    </location>
    <ligand>
        <name>GTP</name>
        <dbReference type="ChEBI" id="CHEBI:37565"/>
    </ligand>
</feature>
<dbReference type="CDD" id="cd01898">
    <property type="entry name" value="Obg"/>
    <property type="match status" value="1"/>
</dbReference>
<dbReference type="AlphaFoldDB" id="F7WZH2"/>
<comment type="caution">
    <text evidence="8">Lacks conserved residue(s) required for the propagation of feature annotation.</text>
</comment>
<feature type="domain" description="Obg" evidence="10">
    <location>
        <begin position="1"/>
        <end position="159"/>
    </location>
</feature>
<dbReference type="Proteomes" id="UP000006811">
    <property type="component" value="Chromosome"/>
</dbReference>
<dbReference type="FunFam" id="2.70.210.12:FF:000001">
    <property type="entry name" value="GTPase Obg"/>
    <property type="match status" value="1"/>
</dbReference>
<dbReference type="HOGENOM" id="CLU_011747_2_0_6"/>
<dbReference type="InterPro" id="IPR031167">
    <property type="entry name" value="G_OBG"/>
</dbReference>
<dbReference type="GO" id="GO:0003924">
    <property type="term" value="F:GTPase activity"/>
    <property type="evidence" value="ECO:0007669"/>
    <property type="project" value="UniProtKB-UniRule"/>
</dbReference>
<dbReference type="GO" id="GO:0005525">
    <property type="term" value="F:GTP binding"/>
    <property type="evidence" value="ECO:0007669"/>
    <property type="project" value="UniProtKB-UniRule"/>
</dbReference>
<dbReference type="InterPro" id="IPR036726">
    <property type="entry name" value="GTP1_OBG_dom_sf"/>
</dbReference>
<dbReference type="Pfam" id="PF01926">
    <property type="entry name" value="MMR_HSR1"/>
    <property type="match status" value="1"/>
</dbReference>
<name>F7WZH2_9GAMM</name>
<dbReference type="Gene3D" id="2.70.210.12">
    <property type="entry name" value="GTP1/OBG domain"/>
    <property type="match status" value="1"/>
</dbReference>
<dbReference type="NCBIfam" id="NF008956">
    <property type="entry name" value="PRK12299.1"/>
    <property type="match status" value="1"/>
</dbReference>
<dbReference type="eggNOG" id="COG0536">
    <property type="taxonomic scope" value="Bacteria"/>
</dbReference>
<reference evidence="11 12" key="1">
    <citation type="journal article" date="2011" name="Appl. Environ. Microbiol.">
        <title>The genome of Buchnera aphidicola from the aphid Cinara tujafilina provides new clues about the evolutionary history of metabolic losses in bacterial endosymbionts.</title>
        <authorList>
            <person name="Lamelas A."/>
            <person name="Gosalbes M.J."/>
            <person name="Moya A."/>
            <person name="Latorre A."/>
        </authorList>
    </citation>
    <scope>NUCLEOTIDE SEQUENCE [LARGE SCALE GENOMIC DNA]</scope>
    <source>
        <strain evidence="12">Cinara tujafilina</strain>
    </source>
</reference>
<keyword evidence="3 8" id="KW-0479">Metal-binding</keyword>
<dbReference type="InterPro" id="IPR006169">
    <property type="entry name" value="GTP1_OBG_dom"/>
</dbReference>
<sequence>MKFVDSAIIHLSAGNGGDGCISFRREKFIPKGGPDGGDGGNGGNVWLKTDLNMNSLTDYRIKKIFQAGHGKNGFGAKSSGKKGHDIFIKVPVGTRIFNFHDKKIIIDMIQENQTFLIAQGGRHGLGNIHFKSSINRTPRKKTKGKIGEKRVIKLQLLLIADIGTLGAPNAGKSTFVSSISNAKTKIAPYQFTTLYPILGTVILSNNKKFIIADLPGIIPGASHGIGLGLKFLKHLSRCHLLLYIIDISVLNEFNFIKKINIILKEIKKFNISLLKKTKWFIFNKIDLLTNKHFQYIKNKIKDTFQNNEKYYFISSKKK</sequence>
<feature type="binding site" evidence="8">
    <location>
        <position position="193"/>
    </location>
    <ligand>
        <name>Mg(2+)</name>
        <dbReference type="ChEBI" id="CHEBI:18420"/>
    </ligand>
</feature>
<dbReference type="InterPro" id="IPR006073">
    <property type="entry name" value="GTP-bd"/>
</dbReference>
<comment type="function">
    <text evidence="8">An essential GTPase which binds GTP, GDP and possibly (p)ppGpp with moderate affinity, with high nucleotide exchange rates and a fairly low GTP hydrolysis rate. Plays a role in control of the cell cycle, stress response, ribosome biogenesis and in those bacteria that undergo differentiation, in morphogenesis control.</text>
</comment>
<dbReference type="PANTHER" id="PTHR11702:SF31">
    <property type="entry name" value="MITOCHONDRIAL RIBOSOME-ASSOCIATED GTPASE 2"/>
    <property type="match status" value="1"/>
</dbReference>
<evidence type="ECO:0000313" key="12">
    <source>
        <dbReference type="Proteomes" id="UP000006811"/>
    </source>
</evidence>
<keyword evidence="12" id="KW-1185">Reference proteome</keyword>
<dbReference type="InterPro" id="IPR014100">
    <property type="entry name" value="GTP-bd_Obg/CgtA"/>
</dbReference>
<dbReference type="EMBL" id="CP001817">
    <property type="protein sequence ID" value="AEH39835.1"/>
    <property type="molecule type" value="Genomic_DNA"/>
</dbReference>
<dbReference type="InterPro" id="IPR045086">
    <property type="entry name" value="OBG_GTPase"/>
</dbReference>
<proteinExistence type="inferred from homology"/>
<dbReference type="PRINTS" id="PR00326">
    <property type="entry name" value="GTP1OBG"/>
</dbReference>
<dbReference type="InterPro" id="IPR027417">
    <property type="entry name" value="P-loop_NTPase"/>
</dbReference>
<comment type="cofactor">
    <cofactor evidence="8">
        <name>Mg(2+)</name>
        <dbReference type="ChEBI" id="CHEBI:18420"/>
    </cofactor>
</comment>
<keyword evidence="7 8" id="KW-0342">GTP-binding</keyword>
<dbReference type="PROSITE" id="PS51710">
    <property type="entry name" value="G_OBG"/>
    <property type="match status" value="1"/>
</dbReference>
<feature type="binding site" evidence="8">
    <location>
        <begin position="191"/>
        <end position="195"/>
    </location>
    <ligand>
        <name>GTP</name>
        <dbReference type="ChEBI" id="CHEBI:37565"/>
    </ligand>
</feature>
<dbReference type="HAMAP" id="MF_01454">
    <property type="entry name" value="GTPase_Obg"/>
    <property type="match status" value="1"/>
</dbReference>
<dbReference type="InterPro" id="IPR006074">
    <property type="entry name" value="GTP1-OBG_CS"/>
</dbReference>
<keyword evidence="5 8" id="KW-0378">Hydrolase</keyword>
<evidence type="ECO:0000256" key="8">
    <source>
        <dbReference type="HAMAP-Rule" id="MF_01454"/>
    </source>
</evidence>
<evidence type="ECO:0000256" key="5">
    <source>
        <dbReference type="ARBA" id="ARBA00022801"/>
    </source>
</evidence>
<comment type="subcellular location">
    <subcellularLocation>
        <location evidence="8">Cytoplasm</location>
    </subcellularLocation>
</comment>
<evidence type="ECO:0000256" key="4">
    <source>
        <dbReference type="ARBA" id="ARBA00022741"/>
    </source>
</evidence>
<feature type="binding site" evidence="8">
    <location>
        <begin position="283"/>
        <end position="286"/>
    </location>
    <ligand>
        <name>GTP</name>
        <dbReference type="ChEBI" id="CHEBI:37565"/>
    </ligand>
</feature>
<evidence type="ECO:0000256" key="3">
    <source>
        <dbReference type="ARBA" id="ARBA00022723"/>
    </source>
</evidence>
<feature type="domain" description="OBG-type G" evidence="9">
    <location>
        <begin position="160"/>
        <end position="318"/>
    </location>
</feature>
<dbReference type="SUPFAM" id="SSF82051">
    <property type="entry name" value="Obg GTP-binding protein N-terminal domain"/>
    <property type="match status" value="1"/>
</dbReference>
<keyword evidence="2 8" id="KW-0963">Cytoplasm</keyword>
<dbReference type="GO" id="GO:0043022">
    <property type="term" value="F:ribosome binding"/>
    <property type="evidence" value="ECO:0007669"/>
    <property type="project" value="UniProtKB-ARBA"/>
</dbReference>
<comment type="similarity">
    <text evidence="1 8">Belongs to the TRAFAC class OBG-HflX-like GTPase superfamily. OBG GTPase family.</text>
</comment>
<dbReference type="PROSITE" id="PS00905">
    <property type="entry name" value="GTP1_OBG"/>
    <property type="match status" value="1"/>
</dbReference>
<dbReference type="GO" id="GO:0005737">
    <property type="term" value="C:cytoplasm"/>
    <property type="evidence" value="ECO:0007669"/>
    <property type="project" value="UniProtKB-SubCell"/>
</dbReference>
<dbReference type="PROSITE" id="PS51883">
    <property type="entry name" value="OBG"/>
    <property type="match status" value="1"/>
</dbReference>
<evidence type="ECO:0000256" key="6">
    <source>
        <dbReference type="ARBA" id="ARBA00022842"/>
    </source>
</evidence>
<keyword evidence="6 8" id="KW-0460">Magnesium</keyword>
<dbReference type="GO" id="GO:0000287">
    <property type="term" value="F:magnesium ion binding"/>
    <property type="evidence" value="ECO:0007669"/>
    <property type="project" value="InterPro"/>
</dbReference>
<dbReference type="OrthoDB" id="9807318at2"/>
<gene>
    <name evidence="11" type="primary">yhbZ</name>
    <name evidence="8" type="synonym">obg</name>
    <name evidence="11" type="ORF">BCTU_255</name>
</gene>
<feature type="binding site" evidence="8">
    <location>
        <position position="173"/>
    </location>
    <ligand>
        <name>Mg(2+)</name>
        <dbReference type="ChEBI" id="CHEBI:18420"/>
    </ligand>
</feature>
<comment type="subunit">
    <text evidence="8">Monomer.</text>
</comment>
<accession>F7WZH2</accession>
<dbReference type="SUPFAM" id="SSF52540">
    <property type="entry name" value="P-loop containing nucleoside triphosphate hydrolases"/>
    <property type="match status" value="1"/>
</dbReference>
<dbReference type="GO" id="GO:0042254">
    <property type="term" value="P:ribosome biogenesis"/>
    <property type="evidence" value="ECO:0007669"/>
    <property type="project" value="UniProtKB-UniRule"/>
</dbReference>
<evidence type="ECO:0000256" key="1">
    <source>
        <dbReference type="ARBA" id="ARBA00007699"/>
    </source>
</evidence>
<keyword evidence="4 8" id="KW-0547">Nucleotide-binding</keyword>
<dbReference type="STRING" id="261317.BCTU_255"/>